<dbReference type="RefSeq" id="WP_173037932.1">
    <property type="nucleotide sequence ID" value="NZ_AP022870.1"/>
</dbReference>
<keyword evidence="2" id="KW-1185">Reference proteome</keyword>
<dbReference type="KEGG" id="pfla:Pflav_047490"/>
<gene>
    <name evidence="1" type="ORF">Pflav_047490</name>
</gene>
<sequence length="90" mass="9744">MEDAAGEPIDLDDVLVVIAHPFGDPEVPLADWIATGPGPGRFVRPVRARSRSTGQRLPLSVISLRYRNDGESRRAIADGRLDDPWPDAAG</sequence>
<reference evidence="1 2" key="2">
    <citation type="submission" date="2020-03" db="EMBL/GenBank/DDBJ databases">
        <authorList>
            <person name="Ichikawa N."/>
            <person name="Kimura A."/>
            <person name="Kitahashi Y."/>
            <person name="Uohara A."/>
        </authorList>
    </citation>
    <scope>NUCLEOTIDE SEQUENCE [LARGE SCALE GENOMIC DNA]</scope>
    <source>
        <strain evidence="1 2">NBRC 107702</strain>
    </source>
</reference>
<name>A0A6F8XX14_9ACTN</name>
<protein>
    <submittedName>
        <fullName evidence="1">Uncharacterized protein</fullName>
    </submittedName>
</protein>
<dbReference type="EMBL" id="AP022870">
    <property type="protein sequence ID" value="BCB78339.1"/>
    <property type="molecule type" value="Genomic_DNA"/>
</dbReference>
<evidence type="ECO:0000313" key="1">
    <source>
        <dbReference type="EMBL" id="BCB78339.1"/>
    </source>
</evidence>
<evidence type="ECO:0000313" key="2">
    <source>
        <dbReference type="Proteomes" id="UP000502508"/>
    </source>
</evidence>
<dbReference type="AlphaFoldDB" id="A0A6F8XX14"/>
<proteinExistence type="predicted"/>
<dbReference type="Proteomes" id="UP000502508">
    <property type="component" value="Chromosome"/>
</dbReference>
<organism evidence="1 2">
    <name type="scientific">Phytohabitans flavus</name>
    <dbReference type="NCBI Taxonomy" id="1076124"/>
    <lineage>
        <taxon>Bacteria</taxon>
        <taxon>Bacillati</taxon>
        <taxon>Actinomycetota</taxon>
        <taxon>Actinomycetes</taxon>
        <taxon>Micromonosporales</taxon>
        <taxon>Micromonosporaceae</taxon>
    </lineage>
</organism>
<reference evidence="1 2" key="1">
    <citation type="submission" date="2020-03" db="EMBL/GenBank/DDBJ databases">
        <title>Whole genome shotgun sequence of Phytohabitans flavus NBRC 107702.</title>
        <authorList>
            <person name="Komaki H."/>
            <person name="Tamura T."/>
        </authorList>
    </citation>
    <scope>NUCLEOTIDE SEQUENCE [LARGE SCALE GENOMIC DNA]</scope>
    <source>
        <strain evidence="1 2">NBRC 107702</strain>
    </source>
</reference>
<accession>A0A6F8XX14</accession>